<protein>
    <submittedName>
        <fullName evidence="2">Uncharacterized protein</fullName>
    </submittedName>
</protein>
<dbReference type="AlphaFoldDB" id="A0A1I1LB75"/>
<name>A0A1I1LB75_9BACT</name>
<accession>A0A1I1LB75</accession>
<gene>
    <name evidence="2" type="ORF">SAMN05421780_108151</name>
</gene>
<dbReference type="RefSeq" id="WP_143083976.1">
    <property type="nucleotide sequence ID" value="NZ_FOLE01000008.1"/>
</dbReference>
<evidence type="ECO:0000313" key="3">
    <source>
        <dbReference type="Proteomes" id="UP000199514"/>
    </source>
</evidence>
<dbReference type="Proteomes" id="UP000199514">
    <property type="component" value="Unassembled WGS sequence"/>
</dbReference>
<proteinExistence type="predicted"/>
<dbReference type="EMBL" id="FOLE01000008">
    <property type="protein sequence ID" value="SFC70344.1"/>
    <property type="molecule type" value="Genomic_DNA"/>
</dbReference>
<organism evidence="2 3">
    <name type="scientific">Flexibacter flexilis DSM 6793</name>
    <dbReference type="NCBI Taxonomy" id="927664"/>
    <lineage>
        <taxon>Bacteria</taxon>
        <taxon>Pseudomonadati</taxon>
        <taxon>Bacteroidota</taxon>
        <taxon>Cytophagia</taxon>
        <taxon>Cytophagales</taxon>
        <taxon>Flexibacteraceae</taxon>
        <taxon>Flexibacter</taxon>
    </lineage>
</organism>
<reference evidence="2 3" key="1">
    <citation type="submission" date="2016-10" db="EMBL/GenBank/DDBJ databases">
        <authorList>
            <person name="de Groot N.N."/>
        </authorList>
    </citation>
    <scope>NUCLEOTIDE SEQUENCE [LARGE SCALE GENOMIC DNA]</scope>
    <source>
        <strain evidence="2 3">DSM 6793</strain>
    </source>
</reference>
<keyword evidence="1" id="KW-1133">Transmembrane helix</keyword>
<dbReference type="STRING" id="927664.SAMN05421780_108151"/>
<sequence>MLLLTANTSFTWFLIGLIFSVLMLLLAASSALLAIKTPSKRNQYFLFASVSSALALYFIYLAYTTYRML</sequence>
<keyword evidence="1" id="KW-0812">Transmembrane</keyword>
<evidence type="ECO:0000256" key="1">
    <source>
        <dbReference type="SAM" id="Phobius"/>
    </source>
</evidence>
<keyword evidence="1" id="KW-0472">Membrane</keyword>
<evidence type="ECO:0000313" key="2">
    <source>
        <dbReference type="EMBL" id="SFC70344.1"/>
    </source>
</evidence>
<keyword evidence="3" id="KW-1185">Reference proteome</keyword>
<feature type="transmembrane region" description="Helical" evidence="1">
    <location>
        <begin position="44"/>
        <end position="63"/>
    </location>
</feature>
<feature type="transmembrane region" description="Helical" evidence="1">
    <location>
        <begin position="12"/>
        <end position="35"/>
    </location>
</feature>